<feature type="compositionally biased region" description="Low complexity" evidence="8">
    <location>
        <begin position="1"/>
        <end position="26"/>
    </location>
</feature>
<evidence type="ECO:0000313" key="11">
    <source>
        <dbReference type="Proteomes" id="UP000193240"/>
    </source>
</evidence>
<keyword evidence="7" id="KW-0131">Cell cycle</keyword>
<dbReference type="Proteomes" id="UP000193240">
    <property type="component" value="Unassembled WGS sequence"/>
</dbReference>
<dbReference type="EMBL" id="KZ107850">
    <property type="protein sequence ID" value="OSS46890.1"/>
    <property type="molecule type" value="Genomic_DNA"/>
</dbReference>
<name>A0A1Y2LSW3_EPING</name>
<dbReference type="OMA" id="FRATQIT"/>
<feature type="region of interest" description="Disordered" evidence="8">
    <location>
        <begin position="576"/>
        <end position="620"/>
    </location>
</feature>
<reference evidence="10 11" key="1">
    <citation type="journal article" date="2017" name="Genome Announc.">
        <title>Genome sequence of the saprophytic ascomycete Epicoccum nigrum ICMP 19927 strain isolated from New Zealand.</title>
        <authorList>
            <person name="Fokin M."/>
            <person name="Fleetwood D."/>
            <person name="Weir B.S."/>
            <person name="Villas-Boas S.G."/>
        </authorList>
    </citation>
    <scope>NUCLEOTIDE SEQUENCE [LARGE SCALE GENOMIC DNA]</scope>
    <source>
        <strain evidence="10 11">ICMP 19927</strain>
    </source>
</reference>
<evidence type="ECO:0000256" key="6">
    <source>
        <dbReference type="ARBA" id="ARBA00023067"/>
    </source>
</evidence>
<dbReference type="GO" id="GO:0007076">
    <property type="term" value="P:mitotic chromosome condensation"/>
    <property type="evidence" value="ECO:0007669"/>
    <property type="project" value="InterPro"/>
</dbReference>
<keyword evidence="6" id="KW-0226">DNA condensation</keyword>
<dbReference type="GO" id="GO:0000793">
    <property type="term" value="C:condensed chromosome"/>
    <property type="evidence" value="ECO:0007669"/>
    <property type="project" value="TreeGrafter"/>
</dbReference>
<keyword evidence="5" id="KW-0498">Mitosis</keyword>
<dbReference type="AlphaFoldDB" id="A0A1Y2LSW3"/>
<dbReference type="PANTHER" id="PTHR14418">
    <property type="entry name" value="CONDENSIN COMPLEX SUBUNIT 3-RELATED"/>
    <property type="match status" value="1"/>
</dbReference>
<evidence type="ECO:0000313" key="10">
    <source>
        <dbReference type="EMBL" id="OSS46890.1"/>
    </source>
</evidence>
<feature type="compositionally biased region" description="Acidic residues" evidence="8">
    <location>
        <begin position="1032"/>
        <end position="1041"/>
    </location>
</feature>
<evidence type="ECO:0000256" key="8">
    <source>
        <dbReference type="SAM" id="MobiDB-lite"/>
    </source>
</evidence>
<gene>
    <name evidence="10" type="ORF">B5807_09002</name>
</gene>
<feature type="compositionally biased region" description="Acidic residues" evidence="8">
    <location>
        <begin position="1058"/>
        <end position="1070"/>
    </location>
</feature>
<dbReference type="GO" id="GO:0051301">
    <property type="term" value="P:cell division"/>
    <property type="evidence" value="ECO:0007669"/>
    <property type="project" value="UniProtKB-KW"/>
</dbReference>
<feature type="domain" description="Nuclear condensin complex subunit 3 C-terminal" evidence="9">
    <location>
        <begin position="634"/>
        <end position="937"/>
    </location>
</feature>
<dbReference type="STRING" id="105696.A0A1Y2LSW3"/>
<keyword evidence="4" id="KW-0132">Cell division</keyword>
<protein>
    <recommendedName>
        <fullName evidence="9">Nuclear condensin complex subunit 3 C-terminal domain-containing protein</fullName>
    </recommendedName>
</protein>
<dbReference type="InParanoid" id="A0A1Y2LSW3"/>
<evidence type="ECO:0000256" key="3">
    <source>
        <dbReference type="ARBA" id="ARBA00022454"/>
    </source>
</evidence>
<evidence type="ECO:0000256" key="1">
    <source>
        <dbReference type="ARBA" id="ARBA00004286"/>
    </source>
</evidence>
<evidence type="ECO:0000256" key="5">
    <source>
        <dbReference type="ARBA" id="ARBA00022776"/>
    </source>
</evidence>
<dbReference type="PANTHER" id="PTHR14418:SF5">
    <property type="entry name" value="CONDENSIN COMPLEX SUBUNIT 3"/>
    <property type="match status" value="1"/>
</dbReference>
<dbReference type="InterPro" id="IPR027165">
    <property type="entry name" value="CND3"/>
</dbReference>
<dbReference type="Pfam" id="PF12719">
    <property type="entry name" value="Cnd3"/>
    <property type="match status" value="1"/>
</dbReference>
<sequence>MPGRTSTRTTRTARAGAGTRSARSSAIQVPDEGPATSLRTRIVQVFSDAQKTTATQRKLVVTLRKIQEEVCFEPPTQKARKAREDDDEDDDDDEFDEQDFNQEVIRNILRVMNVKKSEPIGDRIVRFVTLFLKYASEKDQKNAAAANEDASEPTPSSRLNTQVLSTLLRFFASKDKTVRFRAVQMVTQMLNSLQQIDSDVYTVLRLSLQKRLRDKEPSVRIQAVLGLGRLNGQDDEDEEDEDSDDEAGTITERLVNVMYNDPDAQVRRTILANIPSFPSTGRYQFERARDTDPATRRIVYTKILPGLQDFRLLSLEIREKLIRWGLKDRDDAVRKATAKLFYDRWIEDCASKRDPRPEEEKVPGSMAPPSREALCELLERLDIVHTGAEGGMAHTAMKEFWAGRPDYLDAIEFDKEFWLDLDPPAAFVMRSLNDYCQDADDDRTRQIIEDKLPEVSNFAHVLQRQLNITTEAMHKLALMDEGDSEFDEAQEIAEDADFVAQQLLHVSLTLNYSDEQGRRTMYNLTRGAIAHPALPEECTKLAIEVLRIVCGSRGEADFCALVMEAIQEVRDTLLDADEDGDTTGLGDDAESFHSAQSETSSPPPESKNASKPAKVRTEEEKEAHQYRESLVYQKCLHIVQCTLQNVTCELEKDTNLTSMLNTLIVPAVPSHNQEIRERGVICLGIASLLSENLADENLDLFFHCFNKGIDTLKEIILQVLADIFITYPQLLAPPPADPDTTEQSELPEENPRLRPLVKVLRKGVTSENTRVSRVACEAAQKLVLYNLLPPEHTEEIVKAFTLLYFDPEASLKPAVTQALSYFMPVFCHSKIRNAQLMANVAVPAVSKLLHMRDEIVEDEEAEMVGWPIITGHLSDWTDGRKVVGQTETGTDGKTTASAESELPHLLLAVNVLERALTSSCSKEERKPLLSLLTKLHISPTAPKNLAAESPNNELLGTLQGLVSEAVEDNLGVDATQRNALAKLEATLTKRIGDAADATVAAAQDEDREDTVTPETAAAPRESVARSVAGSEMDVDDDDEESLLNGLQGEGTRMPLDAGESEEDDDDDDEESTPRAPRRTREEEMKTEMDIMDELLASEDEDEEMTM</sequence>
<dbReference type="Gene3D" id="1.25.10.10">
    <property type="entry name" value="Leucine-rich Repeat Variant"/>
    <property type="match status" value="1"/>
</dbReference>
<feature type="region of interest" description="Disordered" evidence="8">
    <location>
        <begin position="999"/>
        <end position="1106"/>
    </location>
</feature>
<comment type="subcellular location">
    <subcellularLocation>
        <location evidence="1">Chromosome</location>
    </subcellularLocation>
</comment>
<evidence type="ECO:0000256" key="2">
    <source>
        <dbReference type="ARBA" id="ARBA00006533"/>
    </source>
</evidence>
<dbReference type="FunCoup" id="A0A1Y2LSW3">
    <property type="interactions" value="192"/>
</dbReference>
<dbReference type="Pfam" id="PF20168">
    <property type="entry name" value="PDS5"/>
    <property type="match status" value="1"/>
</dbReference>
<dbReference type="InterPro" id="IPR025977">
    <property type="entry name" value="Cnd3_C"/>
</dbReference>
<dbReference type="SUPFAM" id="SSF48371">
    <property type="entry name" value="ARM repeat"/>
    <property type="match status" value="1"/>
</dbReference>
<comment type="similarity">
    <text evidence="2">Belongs to the CND3 (condensin subunit 3) family.</text>
</comment>
<organism evidence="10 11">
    <name type="scientific">Epicoccum nigrum</name>
    <name type="common">Soil fungus</name>
    <name type="synonym">Epicoccum purpurascens</name>
    <dbReference type="NCBI Taxonomy" id="105696"/>
    <lineage>
        <taxon>Eukaryota</taxon>
        <taxon>Fungi</taxon>
        <taxon>Dikarya</taxon>
        <taxon>Ascomycota</taxon>
        <taxon>Pezizomycotina</taxon>
        <taxon>Dothideomycetes</taxon>
        <taxon>Pleosporomycetidae</taxon>
        <taxon>Pleosporales</taxon>
        <taxon>Pleosporineae</taxon>
        <taxon>Didymellaceae</taxon>
        <taxon>Epicoccum</taxon>
    </lineage>
</organism>
<accession>A0A1Y2LSW3</accession>
<feature type="compositionally biased region" description="Acidic residues" evidence="8">
    <location>
        <begin position="1089"/>
        <end position="1106"/>
    </location>
</feature>
<evidence type="ECO:0000256" key="7">
    <source>
        <dbReference type="ARBA" id="ARBA00023306"/>
    </source>
</evidence>
<evidence type="ECO:0000259" key="9">
    <source>
        <dbReference type="Pfam" id="PF12719"/>
    </source>
</evidence>
<feature type="compositionally biased region" description="Basic and acidic residues" evidence="8">
    <location>
        <begin position="1078"/>
        <end position="1088"/>
    </location>
</feature>
<feature type="compositionally biased region" description="Acidic residues" evidence="8">
    <location>
        <begin position="85"/>
        <end position="97"/>
    </location>
</feature>
<keyword evidence="3" id="KW-0158">Chromosome</keyword>
<feature type="region of interest" description="Disordered" evidence="8">
    <location>
        <begin position="75"/>
        <end position="97"/>
    </location>
</feature>
<dbReference type="InterPro" id="IPR016024">
    <property type="entry name" value="ARM-type_fold"/>
</dbReference>
<dbReference type="InterPro" id="IPR011989">
    <property type="entry name" value="ARM-like"/>
</dbReference>
<proteinExistence type="inferred from homology"/>
<dbReference type="GO" id="GO:0000796">
    <property type="term" value="C:condensin complex"/>
    <property type="evidence" value="ECO:0007669"/>
    <property type="project" value="InterPro"/>
</dbReference>
<keyword evidence="11" id="KW-1185">Reference proteome</keyword>
<feature type="region of interest" description="Disordered" evidence="8">
    <location>
        <begin position="1"/>
        <end position="34"/>
    </location>
</feature>
<evidence type="ECO:0000256" key="4">
    <source>
        <dbReference type="ARBA" id="ARBA00022618"/>
    </source>
</evidence>